<evidence type="ECO:0000313" key="3">
    <source>
        <dbReference type="Proteomes" id="UP000253551"/>
    </source>
</evidence>
<protein>
    <submittedName>
        <fullName evidence="2">Uncharacterized protein</fullName>
    </submittedName>
</protein>
<feature type="non-terminal residue" evidence="2">
    <location>
        <position position="1"/>
    </location>
</feature>
<sequence>SALQKALKAIIKGKSNTKACKKKAEIILKDIKSVTADERVCLLFQTKRFKEAAEKRAIEENVHSLNTGTRLFSEINDSNAGYEGNDSLDSSEEEMTGESEYQDRESTPSTDSTQEVIIAKPHKTAKDYLISTNAGDVIDLDNINNKWILKSGYDLSTSFLKRRNELVNNCTDCSAVLEPDEELSINGIILLDDDVDSNTIRFDYYEEACSEVKESYLKYKEKDDKSHVDGIFHFTKLITEGDFDEAKDKLNESKLPSHIKAILYALYF</sequence>
<gene>
    <name evidence="2" type="ORF">CU098_000544</name>
</gene>
<accession>A0A367IIV6</accession>
<dbReference type="AlphaFoldDB" id="A0A367IIV6"/>
<feature type="region of interest" description="Disordered" evidence="1">
    <location>
        <begin position="76"/>
        <end position="114"/>
    </location>
</feature>
<reference evidence="2 3" key="1">
    <citation type="journal article" date="2018" name="G3 (Bethesda)">
        <title>Phylogenetic and Phylogenomic Definition of Rhizopus Species.</title>
        <authorList>
            <person name="Gryganskyi A.P."/>
            <person name="Golan J."/>
            <person name="Dolatabadi S."/>
            <person name="Mondo S."/>
            <person name="Robb S."/>
            <person name="Idnurm A."/>
            <person name="Muszewska A."/>
            <person name="Steczkiewicz K."/>
            <person name="Masonjones S."/>
            <person name="Liao H.L."/>
            <person name="Gajdeczka M.T."/>
            <person name="Anike F."/>
            <person name="Vuek A."/>
            <person name="Anishchenko I.M."/>
            <person name="Voigt K."/>
            <person name="de Hoog G.S."/>
            <person name="Smith M.E."/>
            <person name="Heitman J."/>
            <person name="Vilgalys R."/>
            <person name="Stajich J.E."/>
        </authorList>
    </citation>
    <scope>NUCLEOTIDE SEQUENCE [LARGE SCALE GENOMIC DNA]</scope>
    <source>
        <strain evidence="2 3">LSU 92-RS-03</strain>
    </source>
</reference>
<dbReference type="OrthoDB" id="2288479at2759"/>
<evidence type="ECO:0000256" key="1">
    <source>
        <dbReference type="SAM" id="MobiDB-lite"/>
    </source>
</evidence>
<comment type="caution">
    <text evidence="2">The sequence shown here is derived from an EMBL/GenBank/DDBJ whole genome shotgun (WGS) entry which is preliminary data.</text>
</comment>
<dbReference type="EMBL" id="PJQM01007902">
    <property type="protein sequence ID" value="RCH77604.1"/>
    <property type="molecule type" value="Genomic_DNA"/>
</dbReference>
<evidence type="ECO:0000313" key="2">
    <source>
        <dbReference type="EMBL" id="RCH77604.1"/>
    </source>
</evidence>
<proteinExistence type="predicted"/>
<keyword evidence="3" id="KW-1185">Reference proteome</keyword>
<name>A0A367IIV6_RHIST</name>
<organism evidence="2 3">
    <name type="scientific">Rhizopus stolonifer</name>
    <name type="common">Rhizopus nigricans</name>
    <dbReference type="NCBI Taxonomy" id="4846"/>
    <lineage>
        <taxon>Eukaryota</taxon>
        <taxon>Fungi</taxon>
        <taxon>Fungi incertae sedis</taxon>
        <taxon>Mucoromycota</taxon>
        <taxon>Mucoromycotina</taxon>
        <taxon>Mucoromycetes</taxon>
        <taxon>Mucorales</taxon>
        <taxon>Mucorineae</taxon>
        <taxon>Rhizopodaceae</taxon>
        <taxon>Rhizopus</taxon>
    </lineage>
</organism>
<dbReference type="Proteomes" id="UP000253551">
    <property type="component" value="Unassembled WGS sequence"/>
</dbReference>